<feature type="transmembrane region" description="Helical" evidence="9">
    <location>
        <begin position="190"/>
        <end position="214"/>
    </location>
</feature>
<dbReference type="GO" id="GO:0005886">
    <property type="term" value="C:plasma membrane"/>
    <property type="evidence" value="ECO:0007669"/>
    <property type="project" value="UniProtKB-SubCell"/>
</dbReference>
<keyword evidence="7 11" id="KW-0675">Receptor</keyword>
<dbReference type="AlphaFoldDB" id="A0A444UFW3"/>
<dbReference type="GO" id="GO:0071392">
    <property type="term" value="P:cellular response to estradiol stimulus"/>
    <property type="evidence" value="ECO:0007669"/>
    <property type="project" value="TreeGrafter"/>
</dbReference>
<keyword evidence="3 9" id="KW-0812">Transmembrane</keyword>
<name>A0A444UFW3_ACIRT</name>
<dbReference type="PROSITE" id="PS50262">
    <property type="entry name" value="G_PROTEIN_RECEP_F1_2"/>
    <property type="match status" value="1"/>
</dbReference>
<dbReference type="PANTHER" id="PTHR24229">
    <property type="entry name" value="NEUROPEPTIDES RECEPTOR"/>
    <property type="match status" value="1"/>
</dbReference>
<keyword evidence="12" id="KW-1185">Reference proteome</keyword>
<dbReference type="GO" id="GO:0043005">
    <property type="term" value="C:neuron projection"/>
    <property type="evidence" value="ECO:0007669"/>
    <property type="project" value="TreeGrafter"/>
</dbReference>
<reference evidence="11 12" key="1">
    <citation type="submission" date="2019-01" db="EMBL/GenBank/DDBJ databases">
        <title>Draft Genome and Complete Hox-Cluster Characterization of the Sterlet Sturgeon (Acipenser ruthenus).</title>
        <authorList>
            <person name="Wei Q."/>
        </authorList>
    </citation>
    <scope>NUCLEOTIDE SEQUENCE [LARGE SCALE GENOMIC DNA]</scope>
    <source>
        <strain evidence="11">WHYD16114868_AA</strain>
        <tissue evidence="11">Blood</tissue>
    </source>
</reference>
<evidence type="ECO:0000256" key="9">
    <source>
        <dbReference type="SAM" id="Phobius"/>
    </source>
</evidence>
<sequence length="310" mass="34485">MEPAVIALFVCRSLVCVLGIIGNGALLVSVLKQSGFKTFEIFLAGMASSNLVESFLVDMPDLLTELAGLRPERWFCKVLKLMSGVGETGSILFTLLICVFRYQKLRDAATRVSLPTMLDRVRNAWLLSAVSWVVAFSFSLPSALMELPKEDQFVSYGQGNETDSRACSSDLFDCPLLDCSLGRQVYKMAYMLLLNGLPLVIVLVCSFLMVKVLYHNHKALSDQPPAPGSEPRPGRPGRQAAFQRSTRAVLAALFIFQLAWILHLVFQFALDSQEFPYWSHADFFLSASYSTASPYIYAIGNNLFRLKSCF</sequence>
<dbReference type="InterPro" id="IPR017452">
    <property type="entry name" value="GPCR_Rhodpsn_7TM"/>
</dbReference>
<evidence type="ECO:0000256" key="2">
    <source>
        <dbReference type="ARBA" id="ARBA00022475"/>
    </source>
</evidence>
<dbReference type="PANTHER" id="PTHR24229:SF6">
    <property type="entry name" value="SOMATOSTATIN RECEPTOR TYPE 2"/>
    <property type="match status" value="1"/>
</dbReference>
<dbReference type="GO" id="GO:0042923">
    <property type="term" value="F:neuropeptide binding"/>
    <property type="evidence" value="ECO:0007669"/>
    <property type="project" value="TreeGrafter"/>
</dbReference>
<comment type="subcellular location">
    <subcellularLocation>
        <location evidence="1">Cell membrane</location>
        <topology evidence="1">Multi-pass membrane protein</topology>
    </subcellularLocation>
</comment>
<evidence type="ECO:0000256" key="4">
    <source>
        <dbReference type="ARBA" id="ARBA00022989"/>
    </source>
</evidence>
<dbReference type="Pfam" id="PF00001">
    <property type="entry name" value="7tm_1"/>
    <property type="match status" value="1"/>
</dbReference>
<dbReference type="GO" id="GO:0004994">
    <property type="term" value="F:somatostatin receptor activity"/>
    <property type="evidence" value="ECO:0007669"/>
    <property type="project" value="TreeGrafter"/>
</dbReference>
<evidence type="ECO:0000256" key="8">
    <source>
        <dbReference type="ARBA" id="ARBA00023224"/>
    </source>
</evidence>
<dbReference type="Gene3D" id="1.20.1070.10">
    <property type="entry name" value="Rhodopsin 7-helix transmembrane proteins"/>
    <property type="match status" value="1"/>
</dbReference>
<feature type="transmembrane region" description="Helical" evidence="9">
    <location>
        <begin position="248"/>
        <end position="270"/>
    </location>
</feature>
<keyword evidence="4 9" id="KW-1133">Transmembrane helix</keyword>
<protein>
    <submittedName>
        <fullName evidence="11">Gonadotropin-releasing hormone receptor</fullName>
    </submittedName>
</protein>
<feature type="transmembrane region" description="Helical" evidence="9">
    <location>
        <begin position="123"/>
        <end position="144"/>
    </location>
</feature>
<keyword evidence="6 9" id="KW-0472">Membrane</keyword>
<evidence type="ECO:0000313" key="12">
    <source>
        <dbReference type="Proteomes" id="UP000289886"/>
    </source>
</evidence>
<feature type="transmembrane region" description="Helical" evidence="9">
    <location>
        <begin position="6"/>
        <end position="31"/>
    </location>
</feature>
<evidence type="ECO:0000256" key="1">
    <source>
        <dbReference type="ARBA" id="ARBA00004651"/>
    </source>
</evidence>
<dbReference type="GO" id="GO:0071385">
    <property type="term" value="P:cellular response to glucocorticoid stimulus"/>
    <property type="evidence" value="ECO:0007669"/>
    <property type="project" value="TreeGrafter"/>
</dbReference>
<evidence type="ECO:0000256" key="5">
    <source>
        <dbReference type="ARBA" id="ARBA00023040"/>
    </source>
</evidence>
<dbReference type="Proteomes" id="UP000289886">
    <property type="component" value="Unassembled WGS sequence"/>
</dbReference>
<dbReference type="SUPFAM" id="SSF81321">
    <property type="entry name" value="Family A G protein-coupled receptor-like"/>
    <property type="match status" value="1"/>
</dbReference>
<feature type="transmembrane region" description="Helical" evidence="9">
    <location>
        <begin position="81"/>
        <end position="102"/>
    </location>
</feature>
<evidence type="ECO:0000313" key="11">
    <source>
        <dbReference type="EMBL" id="RXM34070.1"/>
    </source>
</evidence>
<dbReference type="InterPro" id="IPR000276">
    <property type="entry name" value="GPCR_Rhodpsn"/>
</dbReference>
<evidence type="ECO:0000256" key="6">
    <source>
        <dbReference type="ARBA" id="ARBA00023136"/>
    </source>
</evidence>
<keyword evidence="5" id="KW-0297">G-protein coupled receptor</keyword>
<evidence type="ECO:0000256" key="3">
    <source>
        <dbReference type="ARBA" id="ARBA00022692"/>
    </source>
</evidence>
<gene>
    <name evidence="11" type="ORF">EOD39_14458</name>
</gene>
<accession>A0A444UFW3</accession>
<keyword evidence="2" id="KW-1003">Cell membrane</keyword>
<organism evidence="11 12">
    <name type="scientific">Acipenser ruthenus</name>
    <name type="common">Sterlet sturgeon</name>
    <dbReference type="NCBI Taxonomy" id="7906"/>
    <lineage>
        <taxon>Eukaryota</taxon>
        <taxon>Metazoa</taxon>
        <taxon>Chordata</taxon>
        <taxon>Craniata</taxon>
        <taxon>Vertebrata</taxon>
        <taxon>Euteleostomi</taxon>
        <taxon>Actinopterygii</taxon>
        <taxon>Chondrostei</taxon>
        <taxon>Acipenseriformes</taxon>
        <taxon>Acipenseridae</taxon>
        <taxon>Acipenser</taxon>
    </lineage>
</organism>
<proteinExistence type="predicted"/>
<dbReference type="CDD" id="cd00637">
    <property type="entry name" value="7tm_classA_rhodopsin-like"/>
    <property type="match status" value="1"/>
</dbReference>
<comment type="caution">
    <text evidence="11">The sequence shown here is derived from an EMBL/GenBank/DDBJ whole genome shotgun (WGS) entry which is preliminary data.</text>
</comment>
<evidence type="ECO:0000256" key="7">
    <source>
        <dbReference type="ARBA" id="ARBA00023170"/>
    </source>
</evidence>
<evidence type="ECO:0000259" key="10">
    <source>
        <dbReference type="PROSITE" id="PS50262"/>
    </source>
</evidence>
<feature type="domain" description="G-protein coupled receptors family 1 profile" evidence="10">
    <location>
        <begin position="22"/>
        <end position="297"/>
    </location>
</feature>
<dbReference type="PRINTS" id="PR00237">
    <property type="entry name" value="GPCRRHODOPSN"/>
</dbReference>
<keyword evidence="8" id="KW-0807">Transducer</keyword>
<dbReference type="EMBL" id="SCEB01214645">
    <property type="protein sequence ID" value="RXM34070.1"/>
    <property type="molecule type" value="Genomic_DNA"/>
</dbReference>